<evidence type="ECO:0000256" key="4">
    <source>
        <dbReference type="ARBA" id="ARBA00022741"/>
    </source>
</evidence>
<dbReference type="Pfam" id="PF00931">
    <property type="entry name" value="NB-ARC"/>
    <property type="match status" value="1"/>
</dbReference>
<dbReference type="InterPro" id="IPR027417">
    <property type="entry name" value="P-loop_NTPase"/>
</dbReference>
<feature type="domain" description="NB-ARC" evidence="7">
    <location>
        <begin position="177"/>
        <end position="273"/>
    </location>
</feature>
<keyword evidence="5" id="KW-0611">Plant defense</keyword>
<comment type="similarity">
    <text evidence="1">Belongs to the disease resistance NB-LRR family.</text>
</comment>
<name>R7W5B9_AEGTA</name>
<dbReference type="PRINTS" id="PR00364">
    <property type="entry name" value="DISEASERSIST"/>
</dbReference>
<evidence type="ECO:0000256" key="3">
    <source>
        <dbReference type="ARBA" id="ARBA00022737"/>
    </source>
</evidence>
<dbReference type="PANTHER" id="PTHR36766:SF74">
    <property type="entry name" value="NB-ARC DOMAIN-CONTAINING PROTEIN"/>
    <property type="match status" value="1"/>
</dbReference>
<accession>R7W5B9</accession>
<dbReference type="EnsemblPlants" id="EMT02581">
    <property type="protein sequence ID" value="EMT02581"/>
    <property type="gene ID" value="F775_18748"/>
</dbReference>
<dbReference type="PANTHER" id="PTHR36766">
    <property type="entry name" value="PLANT BROAD-SPECTRUM MILDEW RESISTANCE PROTEIN RPW8"/>
    <property type="match status" value="1"/>
</dbReference>
<proteinExistence type="inferred from homology"/>
<evidence type="ECO:0000259" key="7">
    <source>
        <dbReference type="Pfam" id="PF00931"/>
    </source>
</evidence>
<dbReference type="Pfam" id="PF18052">
    <property type="entry name" value="Rx_N"/>
    <property type="match status" value="1"/>
</dbReference>
<reference evidence="9" key="1">
    <citation type="submission" date="2015-06" db="UniProtKB">
        <authorList>
            <consortium name="EnsemblPlants"/>
        </authorList>
    </citation>
    <scope>IDENTIFICATION</scope>
</reference>
<evidence type="ECO:0000313" key="9">
    <source>
        <dbReference type="EnsemblPlants" id="EMT02581"/>
    </source>
</evidence>
<keyword evidence="6" id="KW-0067">ATP-binding</keyword>
<organism evidence="9">
    <name type="scientific">Aegilops tauschii</name>
    <name type="common">Tausch's goatgrass</name>
    <name type="synonym">Aegilops squarrosa</name>
    <dbReference type="NCBI Taxonomy" id="37682"/>
    <lineage>
        <taxon>Eukaryota</taxon>
        <taxon>Viridiplantae</taxon>
        <taxon>Streptophyta</taxon>
        <taxon>Embryophyta</taxon>
        <taxon>Tracheophyta</taxon>
        <taxon>Spermatophyta</taxon>
        <taxon>Magnoliopsida</taxon>
        <taxon>Liliopsida</taxon>
        <taxon>Poales</taxon>
        <taxon>Poaceae</taxon>
        <taxon>BOP clade</taxon>
        <taxon>Pooideae</taxon>
        <taxon>Triticodae</taxon>
        <taxon>Triticeae</taxon>
        <taxon>Triticinae</taxon>
        <taxon>Aegilops</taxon>
    </lineage>
</organism>
<dbReference type="SUPFAM" id="SSF52540">
    <property type="entry name" value="P-loop containing nucleoside triphosphate hydrolases"/>
    <property type="match status" value="1"/>
</dbReference>
<keyword evidence="4" id="KW-0547">Nucleotide-binding</keyword>
<keyword evidence="3" id="KW-0677">Repeat</keyword>
<evidence type="ECO:0000259" key="8">
    <source>
        <dbReference type="Pfam" id="PF18052"/>
    </source>
</evidence>
<dbReference type="GO" id="GO:0005524">
    <property type="term" value="F:ATP binding"/>
    <property type="evidence" value="ECO:0007669"/>
    <property type="project" value="UniProtKB-KW"/>
</dbReference>
<evidence type="ECO:0000256" key="6">
    <source>
        <dbReference type="ARBA" id="ARBA00022840"/>
    </source>
</evidence>
<evidence type="ECO:0000256" key="5">
    <source>
        <dbReference type="ARBA" id="ARBA00022821"/>
    </source>
</evidence>
<dbReference type="GO" id="GO:0043531">
    <property type="term" value="F:ADP binding"/>
    <property type="evidence" value="ECO:0007669"/>
    <property type="project" value="InterPro"/>
</dbReference>
<dbReference type="Gene3D" id="1.20.5.4130">
    <property type="match status" value="1"/>
</dbReference>
<dbReference type="AlphaFoldDB" id="R7W5B9"/>
<feature type="domain" description="Disease resistance N-terminal" evidence="8">
    <location>
        <begin position="15"/>
        <end position="60"/>
    </location>
</feature>
<dbReference type="GO" id="GO:0006952">
    <property type="term" value="P:defense response"/>
    <property type="evidence" value="ECO:0007669"/>
    <property type="project" value="UniProtKB-KW"/>
</dbReference>
<keyword evidence="2" id="KW-0433">Leucine-rich repeat</keyword>
<evidence type="ECO:0000256" key="2">
    <source>
        <dbReference type="ARBA" id="ARBA00022614"/>
    </source>
</evidence>
<protein>
    <submittedName>
        <fullName evidence="9">Disease resistance protein RGA2</fullName>
    </submittedName>
</protein>
<dbReference type="InterPro" id="IPR002182">
    <property type="entry name" value="NB-ARC"/>
</dbReference>
<dbReference type="Gene3D" id="3.40.50.300">
    <property type="entry name" value="P-loop containing nucleotide triphosphate hydrolases"/>
    <property type="match status" value="1"/>
</dbReference>
<evidence type="ECO:0000256" key="1">
    <source>
        <dbReference type="ARBA" id="ARBA00008894"/>
    </source>
</evidence>
<dbReference type="InterPro" id="IPR041118">
    <property type="entry name" value="Rx_N"/>
</dbReference>
<sequence length="349" mass="38801">MVGLGGVIAGGVAEHIVGKLGEYAASEITLQWGYREDILDMEDKMKDLEAVLLDADDKSRRGGVHGRVICTRNARVSLWFSRNNQLLQRMTMPHKMKKVMKKIDEIEKEGKTRLNDAPGAARAQGSRHIDTFAATSNGDDTKTGMVGMSKEREKIISHVPQAAKAEGSRKTGMVGRDAQKEKIISLLLTSQEANQQDISIIPVVGLGGIGKTTLAESVLADKRVSVFDALVWVHVSKEFDLHKIGSAILKSLFLYDNLSKELATRIYLIVLDDLCFAGRGLVRQPVEVQVMNKVVKDFTPAMALLANSDTCADEIDDSEDLISLHRSRYRHRWAFSKNAYLHLDRKMRE</sequence>